<evidence type="ECO:0000313" key="3">
    <source>
        <dbReference type="EMBL" id="MDO3383083.1"/>
    </source>
</evidence>
<reference evidence="3" key="1">
    <citation type="submission" date="2023-07" db="EMBL/GenBank/DDBJ databases">
        <title>Gilvimarinus algae sp. nov., isolated from the surface of Kelp.</title>
        <authorList>
            <person name="Sun Y.Y."/>
            <person name="Gong Y."/>
            <person name="Du Z.J."/>
        </authorList>
    </citation>
    <scope>NUCLEOTIDE SEQUENCE</scope>
    <source>
        <strain evidence="3">SDUM040014</strain>
    </source>
</reference>
<proteinExistence type="predicted"/>
<keyword evidence="4" id="KW-1185">Reference proteome</keyword>
<dbReference type="EMBL" id="JAULRT010000060">
    <property type="protein sequence ID" value="MDO3383083.1"/>
    <property type="molecule type" value="Genomic_DNA"/>
</dbReference>
<sequence length="429" mass="47741">MQLTRHSSTKAATVIALASSALLASDDSQSANSRQWSTQTAVLSYSENGRISVNQGLIQVEGASSENTINVKLGYDVVSGASENGAVPTAEPQTFTSPSGVVDEQTAANERPSYTIDRHPRQEVSLGFSQNLNRYYSVSLSGRYSTEATYISRSVGLGNSYYSNNKNTQWTLSLNYEDASIRPYGGAALAGARVISRADFASEEAFEQQWQQLHSETHKARNTTSINAAVNQIISRNALAQVSYQYSHSRGYHNDSQKMVSVIDAAGDSLYNRYEVRPEQRQRHSAFARLLWHFAGGRVLDTGFRFYTDNWGVRSHTLSAGVQFELGSNWRVEPQLRWYQQEAADFFSQALRDNQTPFFSADYRLAPTTNITYGINADYQLGKNQYLSLRLAYYQMSPEQNPDALPGYLNTVDLTPDVDATLLSISYAF</sequence>
<evidence type="ECO:0000256" key="2">
    <source>
        <dbReference type="SAM" id="SignalP"/>
    </source>
</evidence>
<feature type="signal peptide" evidence="2">
    <location>
        <begin position="1"/>
        <end position="24"/>
    </location>
</feature>
<evidence type="ECO:0000313" key="4">
    <source>
        <dbReference type="Proteomes" id="UP001168380"/>
    </source>
</evidence>
<dbReference type="Proteomes" id="UP001168380">
    <property type="component" value="Unassembled WGS sequence"/>
</dbReference>
<dbReference type="SUPFAM" id="SSF56935">
    <property type="entry name" value="Porins"/>
    <property type="match status" value="1"/>
</dbReference>
<feature type="chain" id="PRO_5047217679" evidence="2">
    <location>
        <begin position="25"/>
        <end position="429"/>
    </location>
</feature>
<gene>
    <name evidence="3" type="ORF">QWI16_12965</name>
</gene>
<organism evidence="3 4">
    <name type="scientific">Gilvimarinus algae</name>
    <dbReference type="NCBI Taxonomy" id="3058037"/>
    <lineage>
        <taxon>Bacteria</taxon>
        <taxon>Pseudomonadati</taxon>
        <taxon>Pseudomonadota</taxon>
        <taxon>Gammaproteobacteria</taxon>
        <taxon>Cellvibrionales</taxon>
        <taxon>Cellvibrionaceae</taxon>
        <taxon>Gilvimarinus</taxon>
    </lineage>
</organism>
<dbReference type="Pfam" id="PF12094">
    <property type="entry name" value="DUF3570"/>
    <property type="match status" value="1"/>
</dbReference>
<dbReference type="InterPro" id="IPR021953">
    <property type="entry name" value="DUF3570"/>
</dbReference>
<protein>
    <submittedName>
        <fullName evidence="3">DUF3570 domain-containing protein</fullName>
    </submittedName>
</protein>
<evidence type="ECO:0000256" key="1">
    <source>
        <dbReference type="SAM" id="MobiDB-lite"/>
    </source>
</evidence>
<comment type="caution">
    <text evidence="3">The sequence shown here is derived from an EMBL/GenBank/DDBJ whole genome shotgun (WGS) entry which is preliminary data.</text>
</comment>
<accession>A0ABT8TJ28</accession>
<keyword evidence="2" id="KW-0732">Signal</keyword>
<feature type="region of interest" description="Disordered" evidence="1">
    <location>
        <begin position="85"/>
        <end position="107"/>
    </location>
</feature>
<name>A0ABT8TJ28_9GAMM</name>
<dbReference type="RefSeq" id="WP_302713790.1">
    <property type="nucleotide sequence ID" value="NZ_JAULRT010000060.1"/>
</dbReference>